<feature type="domain" description="ABC transporter" evidence="6">
    <location>
        <begin position="192"/>
        <end position="433"/>
    </location>
</feature>
<evidence type="ECO:0000259" key="6">
    <source>
        <dbReference type="PROSITE" id="PS50893"/>
    </source>
</evidence>
<dbReference type="GO" id="GO:0016887">
    <property type="term" value="F:ATP hydrolysis activity"/>
    <property type="evidence" value="ECO:0007669"/>
    <property type="project" value="InterPro"/>
</dbReference>
<feature type="compositionally biased region" description="Basic residues" evidence="5">
    <location>
        <begin position="66"/>
        <end position="75"/>
    </location>
</feature>
<feature type="region of interest" description="Disordered" evidence="5">
    <location>
        <begin position="46"/>
        <end position="133"/>
    </location>
</feature>
<sequence>MARRRHRRRVGPRRRRRRHLLRLVRRLQRRPTADRRLPAAHRPLHRRLADRRGARRPDHPQAGRCHLLRGPRRRGVGPARHPVRAVGAALGIPSGPRGGTGVPALPVPEVEPRRGTAGGARCRHRPGREREHPLQRPLVRGVPAVVRAVRLGVGRPRCRTAVLACRARAGEDRGAFLLRRRARGGPVTAGSTRPVAATAEGWGWRHAGRPGFAVRGVDLHIEPGERVLLLGASGSGKSTLLSALAGVLGDAEEGEQEGRILLDGEPPAARRGRAGLVLQDPDSQIVLARVGDEVAFGAENLSVPPPEIWRRVRETLDDVGLDVPLDRSTSALSGGQKQRLALAAVLAMRPGLLLLDEPTANLDPQGVTEVRDAVVRILDRTHATLVVVEHRVAVWADVVDRVIVLGSGGGILADGPPAAVLGDPATRSVLAAAGVWIPGWCPPLAEAPGTRTPGPELLAARGLSVARTRRGPAVLKGVELSLPEGSALSIVGANGSGKSTLALTLAGLLRARAGTVTAADTLARGAGADPARWKSARLVQRIGSVFQDPEHQFLTGTVAQELEFGPRSARLPAAEYGPRIEALAERLRLTHLLRANPFTLSGGEKRRLSVATVLATRPAVLVLDEPTFGQDAGTWAELVGLLRGLVAEGRSVVSVTHDDDFTRALGGGILEVRAGSAGLTAAA</sequence>
<keyword evidence="3" id="KW-0547">Nucleotide-binding</keyword>
<comment type="caution">
    <text evidence="7">The sequence shown here is derived from an EMBL/GenBank/DDBJ whole genome shotgun (WGS) entry which is preliminary data.</text>
</comment>
<organism evidence="7 8">
    <name type="scientific">Arthrobacter crusticola</name>
    <dbReference type="NCBI Taxonomy" id="2547960"/>
    <lineage>
        <taxon>Bacteria</taxon>
        <taxon>Bacillati</taxon>
        <taxon>Actinomycetota</taxon>
        <taxon>Actinomycetes</taxon>
        <taxon>Micrococcales</taxon>
        <taxon>Micrococcaceae</taxon>
        <taxon>Arthrobacter</taxon>
    </lineage>
</organism>
<keyword evidence="4 7" id="KW-0067">ATP-binding</keyword>
<name>A0A4V3AMP6_9MICC</name>
<dbReference type="SUPFAM" id="SSF52540">
    <property type="entry name" value="P-loop containing nucleoside triphosphate hydrolases"/>
    <property type="match status" value="2"/>
</dbReference>
<dbReference type="InterPro" id="IPR015856">
    <property type="entry name" value="ABC_transpr_CbiO/EcfA_su"/>
</dbReference>
<dbReference type="Proteomes" id="UP000295411">
    <property type="component" value="Unassembled WGS sequence"/>
</dbReference>
<feature type="domain" description="ABC transporter" evidence="6">
    <location>
        <begin position="460"/>
        <end position="683"/>
    </location>
</feature>
<feature type="compositionally biased region" description="Basic and acidic residues" evidence="5">
    <location>
        <begin position="50"/>
        <end position="61"/>
    </location>
</feature>
<evidence type="ECO:0000256" key="2">
    <source>
        <dbReference type="ARBA" id="ARBA00022448"/>
    </source>
</evidence>
<dbReference type="PANTHER" id="PTHR43553:SF24">
    <property type="entry name" value="ENERGY-COUPLING FACTOR TRANSPORTER ATP-BINDING PROTEIN ECFA1"/>
    <property type="match status" value="1"/>
</dbReference>
<keyword evidence="8" id="KW-1185">Reference proteome</keyword>
<evidence type="ECO:0000313" key="7">
    <source>
        <dbReference type="EMBL" id="TDK25399.1"/>
    </source>
</evidence>
<dbReference type="PROSITE" id="PS50893">
    <property type="entry name" value="ABC_TRANSPORTER_2"/>
    <property type="match status" value="2"/>
</dbReference>
<dbReference type="InterPro" id="IPR027417">
    <property type="entry name" value="P-loop_NTPase"/>
</dbReference>
<keyword evidence="2" id="KW-0813">Transport</keyword>
<dbReference type="CDD" id="cd03225">
    <property type="entry name" value="ABC_cobalt_CbiO_domain1"/>
    <property type="match status" value="2"/>
</dbReference>
<comment type="similarity">
    <text evidence="1">Belongs to the ABC transporter superfamily.</text>
</comment>
<dbReference type="OrthoDB" id="501320at2"/>
<dbReference type="EMBL" id="SMTK01000003">
    <property type="protein sequence ID" value="TDK25399.1"/>
    <property type="molecule type" value="Genomic_DNA"/>
</dbReference>
<evidence type="ECO:0000313" key="8">
    <source>
        <dbReference type="Proteomes" id="UP000295411"/>
    </source>
</evidence>
<dbReference type="GO" id="GO:0043190">
    <property type="term" value="C:ATP-binding cassette (ABC) transporter complex"/>
    <property type="evidence" value="ECO:0007669"/>
    <property type="project" value="TreeGrafter"/>
</dbReference>
<accession>A0A4V3AMP6</accession>
<dbReference type="InterPro" id="IPR003593">
    <property type="entry name" value="AAA+_ATPase"/>
</dbReference>
<dbReference type="GO" id="GO:0042626">
    <property type="term" value="F:ATPase-coupled transmembrane transporter activity"/>
    <property type="evidence" value="ECO:0007669"/>
    <property type="project" value="TreeGrafter"/>
</dbReference>
<reference evidence="7 8" key="1">
    <citation type="submission" date="2019-03" db="EMBL/GenBank/DDBJ databases">
        <title>Arthrobacter sp. nov., an bacterium isolated from biocrust in Mu Us Desert.</title>
        <authorList>
            <person name="Lixiong L."/>
        </authorList>
    </citation>
    <scope>NUCLEOTIDE SEQUENCE [LARGE SCALE GENOMIC DNA]</scope>
    <source>
        <strain evidence="7 8">SLN-3</strain>
    </source>
</reference>
<dbReference type="InterPro" id="IPR017871">
    <property type="entry name" value="ABC_transporter-like_CS"/>
</dbReference>
<dbReference type="Gene3D" id="3.40.50.300">
    <property type="entry name" value="P-loop containing nucleotide triphosphate hydrolases"/>
    <property type="match status" value="2"/>
</dbReference>
<evidence type="ECO:0000256" key="5">
    <source>
        <dbReference type="SAM" id="MobiDB-lite"/>
    </source>
</evidence>
<dbReference type="InterPro" id="IPR050095">
    <property type="entry name" value="ECF_ABC_transporter_ATP-bd"/>
</dbReference>
<dbReference type="InterPro" id="IPR003439">
    <property type="entry name" value="ABC_transporter-like_ATP-bd"/>
</dbReference>
<dbReference type="GO" id="GO:0005524">
    <property type="term" value="F:ATP binding"/>
    <property type="evidence" value="ECO:0007669"/>
    <property type="project" value="UniProtKB-KW"/>
</dbReference>
<evidence type="ECO:0000256" key="4">
    <source>
        <dbReference type="ARBA" id="ARBA00022840"/>
    </source>
</evidence>
<proteinExistence type="inferred from homology"/>
<dbReference type="PROSITE" id="PS00211">
    <property type="entry name" value="ABC_TRANSPORTER_1"/>
    <property type="match status" value="2"/>
</dbReference>
<dbReference type="SMART" id="SM00382">
    <property type="entry name" value="AAA"/>
    <property type="match status" value="2"/>
</dbReference>
<evidence type="ECO:0000256" key="3">
    <source>
        <dbReference type="ARBA" id="ARBA00022741"/>
    </source>
</evidence>
<evidence type="ECO:0000256" key="1">
    <source>
        <dbReference type="ARBA" id="ARBA00005417"/>
    </source>
</evidence>
<gene>
    <name evidence="7" type="ORF">E2F48_09030</name>
</gene>
<dbReference type="Pfam" id="PF00005">
    <property type="entry name" value="ABC_tran"/>
    <property type="match status" value="2"/>
</dbReference>
<protein>
    <submittedName>
        <fullName evidence="7">Energy-coupling factor ABC transporter ATP-binding protein</fullName>
    </submittedName>
</protein>
<dbReference type="AlphaFoldDB" id="A0A4V3AMP6"/>
<dbReference type="PANTHER" id="PTHR43553">
    <property type="entry name" value="HEAVY METAL TRANSPORTER"/>
    <property type="match status" value="1"/>
</dbReference>